<keyword evidence="1" id="KW-1133">Transmembrane helix</keyword>
<dbReference type="EMBL" id="HE796683">
    <property type="protein sequence ID" value="CCH02029.1"/>
    <property type="molecule type" value="Genomic_DNA"/>
</dbReference>
<accession>I0KD26</accession>
<evidence type="ECO:0000256" key="1">
    <source>
        <dbReference type="SAM" id="Phobius"/>
    </source>
</evidence>
<organism evidence="2 3">
    <name type="scientific">Fibrella aestuarina BUZ 2</name>
    <dbReference type="NCBI Taxonomy" id="1166018"/>
    <lineage>
        <taxon>Bacteria</taxon>
        <taxon>Pseudomonadati</taxon>
        <taxon>Bacteroidota</taxon>
        <taxon>Cytophagia</taxon>
        <taxon>Cytophagales</taxon>
        <taxon>Spirosomataceae</taxon>
        <taxon>Fibrella</taxon>
    </lineage>
</organism>
<sequence>MGAFFVQKKCELYPSLWGSCLLIISGFVSFCTEKMDIIPPV</sequence>
<evidence type="ECO:0000313" key="2">
    <source>
        <dbReference type="EMBL" id="CCH02029.1"/>
    </source>
</evidence>
<keyword evidence="1" id="KW-0472">Membrane</keyword>
<dbReference type="AlphaFoldDB" id="I0KD26"/>
<keyword evidence="1" id="KW-0812">Transmembrane</keyword>
<dbReference type="HOGENOM" id="CLU_3270366_0_0_10"/>
<reference evidence="2 3" key="1">
    <citation type="journal article" date="2012" name="J. Bacteriol.">
        <title>Genome Sequence of Fibrella aestuarina BUZ 2T, a Filamentous Marine Bacterium.</title>
        <authorList>
            <person name="Filippini M."/>
            <person name="Qi W."/>
            <person name="Blom J."/>
            <person name="Goesmann A."/>
            <person name="Smits T.H."/>
            <person name="Bagheri H.C."/>
        </authorList>
    </citation>
    <scope>NUCLEOTIDE SEQUENCE [LARGE SCALE GENOMIC DNA]</scope>
    <source>
        <strain evidence="3">BUZ 2T</strain>
    </source>
</reference>
<protein>
    <submittedName>
        <fullName evidence="2">Uncharacterized protein</fullName>
    </submittedName>
</protein>
<name>I0KD26_9BACT</name>
<dbReference type="Proteomes" id="UP000011058">
    <property type="component" value="Chromosome"/>
</dbReference>
<keyword evidence="3" id="KW-1185">Reference proteome</keyword>
<proteinExistence type="predicted"/>
<dbReference type="STRING" id="1166018.FAES_4029"/>
<evidence type="ECO:0000313" key="3">
    <source>
        <dbReference type="Proteomes" id="UP000011058"/>
    </source>
</evidence>
<feature type="transmembrane region" description="Helical" evidence="1">
    <location>
        <begin position="12"/>
        <end position="31"/>
    </location>
</feature>
<dbReference type="KEGG" id="fae:FAES_4029"/>
<gene>
    <name evidence="2" type="ORF">FAES_4029</name>
</gene>